<evidence type="ECO:0000313" key="1">
    <source>
        <dbReference type="EMBL" id="EYC03401.1"/>
    </source>
</evidence>
<protein>
    <submittedName>
        <fullName evidence="1">Uncharacterized protein</fullName>
    </submittedName>
</protein>
<keyword evidence="2" id="KW-1185">Reference proteome</keyword>
<gene>
    <name evidence="1" type="primary">Acey_s0094.g2735</name>
    <name evidence="1" type="ORF">Y032_0094g2735</name>
</gene>
<dbReference type="EMBL" id="JARK01001430">
    <property type="protein sequence ID" value="EYC03401.1"/>
    <property type="molecule type" value="Genomic_DNA"/>
</dbReference>
<dbReference type="Proteomes" id="UP000024635">
    <property type="component" value="Unassembled WGS sequence"/>
</dbReference>
<accession>A0A016TL39</accession>
<reference evidence="2" key="1">
    <citation type="journal article" date="2015" name="Nat. Genet.">
        <title>The genome and transcriptome of the zoonotic hookworm Ancylostoma ceylanicum identify infection-specific gene families.</title>
        <authorList>
            <person name="Schwarz E.M."/>
            <person name="Hu Y."/>
            <person name="Antoshechkin I."/>
            <person name="Miller M.M."/>
            <person name="Sternberg P.W."/>
            <person name="Aroian R.V."/>
        </authorList>
    </citation>
    <scope>NUCLEOTIDE SEQUENCE</scope>
    <source>
        <strain evidence="2">HY135</strain>
    </source>
</reference>
<comment type="caution">
    <text evidence="1">The sequence shown here is derived from an EMBL/GenBank/DDBJ whole genome shotgun (WGS) entry which is preliminary data.</text>
</comment>
<evidence type="ECO:0000313" key="2">
    <source>
        <dbReference type="Proteomes" id="UP000024635"/>
    </source>
</evidence>
<name>A0A016TL39_9BILA</name>
<proteinExistence type="predicted"/>
<sequence length="81" mass="9300">MSNADDATGPDFPMGRNLTISNQTVWMESNQVCDFTLSLTQLLAYISSTKKSESRWNFLAITHIPSWHHVSTFTTFYRLQI</sequence>
<organism evidence="1 2">
    <name type="scientific">Ancylostoma ceylanicum</name>
    <dbReference type="NCBI Taxonomy" id="53326"/>
    <lineage>
        <taxon>Eukaryota</taxon>
        <taxon>Metazoa</taxon>
        <taxon>Ecdysozoa</taxon>
        <taxon>Nematoda</taxon>
        <taxon>Chromadorea</taxon>
        <taxon>Rhabditida</taxon>
        <taxon>Rhabditina</taxon>
        <taxon>Rhabditomorpha</taxon>
        <taxon>Strongyloidea</taxon>
        <taxon>Ancylostomatidae</taxon>
        <taxon>Ancylostomatinae</taxon>
        <taxon>Ancylostoma</taxon>
    </lineage>
</organism>
<dbReference type="AlphaFoldDB" id="A0A016TL39"/>